<dbReference type="EMBL" id="RDQH01000332">
    <property type="protein sequence ID" value="RXH96828.1"/>
    <property type="molecule type" value="Genomic_DNA"/>
</dbReference>
<accession>A0A498JM60</accession>
<feature type="region of interest" description="Disordered" evidence="1">
    <location>
        <begin position="40"/>
        <end position="68"/>
    </location>
</feature>
<dbReference type="AlphaFoldDB" id="A0A498JM60"/>
<proteinExistence type="predicted"/>
<keyword evidence="3" id="KW-1185">Reference proteome</keyword>
<dbReference type="Proteomes" id="UP000290289">
    <property type="component" value="Chromosome 6"/>
</dbReference>
<evidence type="ECO:0000313" key="2">
    <source>
        <dbReference type="EMBL" id="RXH96828.1"/>
    </source>
</evidence>
<organism evidence="2 3">
    <name type="scientific">Malus domestica</name>
    <name type="common">Apple</name>
    <name type="synonym">Pyrus malus</name>
    <dbReference type="NCBI Taxonomy" id="3750"/>
    <lineage>
        <taxon>Eukaryota</taxon>
        <taxon>Viridiplantae</taxon>
        <taxon>Streptophyta</taxon>
        <taxon>Embryophyta</taxon>
        <taxon>Tracheophyta</taxon>
        <taxon>Spermatophyta</taxon>
        <taxon>Magnoliopsida</taxon>
        <taxon>eudicotyledons</taxon>
        <taxon>Gunneridae</taxon>
        <taxon>Pentapetalae</taxon>
        <taxon>rosids</taxon>
        <taxon>fabids</taxon>
        <taxon>Rosales</taxon>
        <taxon>Rosaceae</taxon>
        <taxon>Amygdaloideae</taxon>
        <taxon>Maleae</taxon>
        <taxon>Malus</taxon>
    </lineage>
</organism>
<evidence type="ECO:0000256" key="1">
    <source>
        <dbReference type="SAM" id="MobiDB-lite"/>
    </source>
</evidence>
<gene>
    <name evidence="2" type="ORF">DVH24_009670</name>
</gene>
<comment type="caution">
    <text evidence="2">The sequence shown here is derived from an EMBL/GenBank/DDBJ whole genome shotgun (WGS) entry which is preliminary data.</text>
</comment>
<reference evidence="2 3" key="1">
    <citation type="submission" date="2018-10" db="EMBL/GenBank/DDBJ databases">
        <title>A high-quality apple genome assembly.</title>
        <authorList>
            <person name="Hu J."/>
        </authorList>
    </citation>
    <scope>NUCLEOTIDE SEQUENCE [LARGE SCALE GENOMIC DNA]</scope>
    <source>
        <strain evidence="3">cv. HFTH1</strain>
        <tissue evidence="2">Young leaf</tissue>
    </source>
</reference>
<protein>
    <submittedName>
        <fullName evidence="2">Uncharacterized protein</fullName>
    </submittedName>
</protein>
<name>A0A498JM60_MALDO</name>
<evidence type="ECO:0000313" key="3">
    <source>
        <dbReference type="Proteomes" id="UP000290289"/>
    </source>
</evidence>
<sequence>MQTKTNANTLKINDYLKHIGSLKNELEEAQSNAVEMEPSQIPDLNASTQGLPDTLKDKKEPSPVPHAAKIQVQKKTPIMESMSIWLKRKFKKHQQRNQLYQ</sequence>